<organism evidence="2">
    <name type="scientific">Absidia glauca</name>
    <name type="common">Pin mould</name>
    <dbReference type="NCBI Taxonomy" id="4829"/>
    <lineage>
        <taxon>Eukaryota</taxon>
        <taxon>Fungi</taxon>
        <taxon>Fungi incertae sedis</taxon>
        <taxon>Mucoromycota</taxon>
        <taxon>Mucoromycotina</taxon>
        <taxon>Mucoromycetes</taxon>
        <taxon>Mucorales</taxon>
        <taxon>Cunninghamellaceae</taxon>
        <taxon>Absidia</taxon>
    </lineage>
</organism>
<sequence>MMVASPSLSDTYVVGKEVEALALLVLTLWLVCDGIEEESDESIFAEVEGDTDVAEVGVALVELEDADGRSEVDGGVGSVDGDALS</sequence>
<protein>
    <submittedName>
        <fullName evidence="2">Uncharacterized protein</fullName>
    </submittedName>
</protein>
<dbReference type="InParanoid" id="A0A168MSN2"/>
<feature type="signal peptide" evidence="1">
    <location>
        <begin position="1"/>
        <end position="34"/>
    </location>
</feature>
<reference evidence="2" key="1">
    <citation type="submission" date="2016-04" db="EMBL/GenBank/DDBJ databases">
        <authorList>
            <person name="Evans L.H."/>
            <person name="Alamgir A."/>
            <person name="Owens N."/>
            <person name="Weber N.D."/>
            <person name="Virtaneva K."/>
            <person name="Barbian K."/>
            <person name="Babar A."/>
            <person name="Rosenke K."/>
        </authorList>
    </citation>
    <scope>NUCLEOTIDE SEQUENCE [LARGE SCALE GENOMIC DNA]</scope>
    <source>
        <strain evidence="2">CBS 101.48</strain>
    </source>
</reference>
<dbReference type="Proteomes" id="UP000078561">
    <property type="component" value="Unassembled WGS sequence"/>
</dbReference>
<dbReference type="EMBL" id="LT552482">
    <property type="protein sequence ID" value="SAL99117.1"/>
    <property type="molecule type" value="Genomic_DNA"/>
</dbReference>
<accession>A0A168MSN2</accession>
<evidence type="ECO:0000313" key="3">
    <source>
        <dbReference type="Proteomes" id="UP000078561"/>
    </source>
</evidence>
<dbReference type="AlphaFoldDB" id="A0A168MSN2"/>
<name>A0A168MSN2_ABSGL</name>
<proteinExistence type="predicted"/>
<keyword evidence="3" id="KW-1185">Reference proteome</keyword>
<evidence type="ECO:0000313" key="2">
    <source>
        <dbReference type="EMBL" id="SAL99117.1"/>
    </source>
</evidence>
<gene>
    <name evidence="2" type="primary">ABSGL_04698.1 scaffold 5764</name>
</gene>
<feature type="chain" id="PRO_5007899064" evidence="1">
    <location>
        <begin position="35"/>
        <end position="85"/>
    </location>
</feature>
<keyword evidence="1" id="KW-0732">Signal</keyword>
<evidence type="ECO:0000256" key="1">
    <source>
        <dbReference type="SAM" id="SignalP"/>
    </source>
</evidence>